<name>A0A1I7ARF5_9HYPH</name>
<dbReference type="Pfam" id="PF13302">
    <property type="entry name" value="Acetyltransf_3"/>
    <property type="match status" value="1"/>
</dbReference>
<reference evidence="3" key="1">
    <citation type="submission" date="2016-10" db="EMBL/GenBank/DDBJ databases">
        <authorList>
            <person name="Varghese N."/>
            <person name="Submissions S."/>
        </authorList>
    </citation>
    <scope>NUCLEOTIDE SEQUENCE [LARGE SCALE GENOMIC DNA]</scope>
    <source>
        <strain evidence="3">DSM 17465</strain>
    </source>
</reference>
<dbReference type="RefSeq" id="WP_054785113.1">
    <property type="nucleotide sequence ID" value="NZ_FPBD01000003.1"/>
</dbReference>
<dbReference type="AlphaFoldDB" id="A0A1I7ARF5"/>
<dbReference type="InterPro" id="IPR000182">
    <property type="entry name" value="GNAT_dom"/>
</dbReference>
<dbReference type="InterPro" id="IPR051531">
    <property type="entry name" value="N-acetyltransferase"/>
</dbReference>
<gene>
    <name evidence="2" type="ORF">SAMN05444141_103303</name>
</gene>
<dbReference type="Proteomes" id="UP000183371">
    <property type="component" value="Unassembled WGS sequence"/>
</dbReference>
<keyword evidence="3" id="KW-1185">Reference proteome</keyword>
<proteinExistence type="predicted"/>
<organism evidence="2 3">
    <name type="scientific">Pseudovibrio denitrificans</name>
    <dbReference type="NCBI Taxonomy" id="258256"/>
    <lineage>
        <taxon>Bacteria</taxon>
        <taxon>Pseudomonadati</taxon>
        <taxon>Pseudomonadota</taxon>
        <taxon>Alphaproteobacteria</taxon>
        <taxon>Hyphomicrobiales</taxon>
        <taxon>Stappiaceae</taxon>
        <taxon>Pseudovibrio</taxon>
    </lineage>
</organism>
<evidence type="ECO:0000313" key="3">
    <source>
        <dbReference type="Proteomes" id="UP000183371"/>
    </source>
</evidence>
<dbReference type="PANTHER" id="PTHR43792">
    <property type="entry name" value="GNAT FAMILY, PUTATIVE (AFU_ORTHOLOGUE AFUA_3G00765)-RELATED-RELATED"/>
    <property type="match status" value="1"/>
</dbReference>
<keyword evidence="2" id="KW-0808">Transferase</keyword>
<dbReference type="GO" id="GO:0016747">
    <property type="term" value="F:acyltransferase activity, transferring groups other than amino-acyl groups"/>
    <property type="evidence" value="ECO:0007669"/>
    <property type="project" value="InterPro"/>
</dbReference>
<feature type="domain" description="N-acetyltransferase" evidence="1">
    <location>
        <begin position="17"/>
        <end position="188"/>
    </location>
</feature>
<evidence type="ECO:0000313" key="2">
    <source>
        <dbReference type="EMBL" id="SFT77512.1"/>
    </source>
</evidence>
<evidence type="ECO:0000259" key="1">
    <source>
        <dbReference type="PROSITE" id="PS51186"/>
    </source>
</evidence>
<sequence>MKLAALDKCPRIETDRLVLRKWEPRDLDGLYRLNTDPKVGEFFRTLNSPEETPFLLEVHLLKQQKDGFCFPVIEDKATGAFLGFCGFNVPLYQEPLFFEPCIEMGWCLIPEAWGKGIAVEAANIWLKFGFETLQFEEVVSFTVVQNLRSRRVMEKLGMIHDPAEDFDFPGVETDDPLCRHALYRLSKEQYFRHLNDTDIDREVPAG</sequence>
<dbReference type="PANTHER" id="PTHR43792:SF1">
    <property type="entry name" value="N-ACETYLTRANSFERASE DOMAIN-CONTAINING PROTEIN"/>
    <property type="match status" value="1"/>
</dbReference>
<dbReference type="Gene3D" id="3.40.630.30">
    <property type="match status" value="1"/>
</dbReference>
<dbReference type="EMBL" id="FPBD01000003">
    <property type="protein sequence ID" value="SFT77512.1"/>
    <property type="molecule type" value="Genomic_DNA"/>
</dbReference>
<dbReference type="SUPFAM" id="SSF55729">
    <property type="entry name" value="Acyl-CoA N-acyltransferases (Nat)"/>
    <property type="match status" value="1"/>
</dbReference>
<dbReference type="PROSITE" id="PS51186">
    <property type="entry name" value="GNAT"/>
    <property type="match status" value="1"/>
</dbReference>
<accession>A0A1I7ARF5</accession>
<dbReference type="InterPro" id="IPR016181">
    <property type="entry name" value="Acyl_CoA_acyltransferase"/>
</dbReference>
<protein>
    <submittedName>
        <fullName evidence="2">Protein N-acetyltransferase, RimJ/RimL family</fullName>
    </submittedName>
</protein>